<accession>A0AC55DB32</accession>
<name>A0AC55DB32_ECHTE</name>
<evidence type="ECO:0000313" key="2">
    <source>
        <dbReference type="RefSeq" id="XP_045148953.1"/>
    </source>
</evidence>
<organism evidence="1 2">
    <name type="scientific">Echinops telfairi</name>
    <name type="common">Lesser hedgehog tenrec</name>
    <dbReference type="NCBI Taxonomy" id="9371"/>
    <lineage>
        <taxon>Eukaryota</taxon>
        <taxon>Metazoa</taxon>
        <taxon>Chordata</taxon>
        <taxon>Craniata</taxon>
        <taxon>Vertebrata</taxon>
        <taxon>Euteleostomi</taxon>
        <taxon>Mammalia</taxon>
        <taxon>Eutheria</taxon>
        <taxon>Afrotheria</taxon>
        <taxon>Tenrecidae</taxon>
        <taxon>Tenrecinae</taxon>
        <taxon>Echinops</taxon>
    </lineage>
</organism>
<gene>
    <name evidence="2" type="primary">ZNF428</name>
</gene>
<dbReference type="Proteomes" id="UP000694863">
    <property type="component" value="Unplaced"/>
</dbReference>
<protein>
    <submittedName>
        <fullName evidence="2">Zinc finger protein 428 isoform X1</fullName>
    </submittedName>
</protein>
<keyword evidence="1" id="KW-1185">Reference proteome</keyword>
<reference evidence="2" key="1">
    <citation type="submission" date="2025-08" db="UniProtKB">
        <authorList>
            <consortium name="RefSeq"/>
        </authorList>
    </citation>
    <scope>IDENTIFICATION</scope>
</reference>
<dbReference type="RefSeq" id="XP_045148953.1">
    <property type="nucleotide sequence ID" value="XM_045293018.1"/>
</dbReference>
<proteinExistence type="predicted"/>
<evidence type="ECO:0000313" key="1">
    <source>
        <dbReference type="Proteomes" id="UP000694863"/>
    </source>
</evidence>
<sequence>MGRVHAGEGLILALCGGFSASPLEASPRPWTRWNVIVIGPAAPWEALPQRIWELVHNCLLQCMKYPSQPANSLRQRSPCGRRCGCGELAGVVGHCPAAALSCLLSPSPAMTETREPAETGGYASLEDDEEDLSPGPEHSSDSEYTLSEPDSEEEEDEEEEEEETTDDPEYDPGYKVKQRLGGGRGGPSRRAPRAAQPPGPAAQPCQLCGRPPLGEAPPGTPPCRLCCPATAPQEAPAPEGRVLGEEEEEPPRAGERAREGRPAGPREEEDEEEEEDEDEDEEGSYQCTECEDSFDNLGELHGHFMLHARGEV</sequence>